<dbReference type="SMART" id="SM00827">
    <property type="entry name" value="PKS_AT"/>
    <property type="match status" value="1"/>
</dbReference>
<dbReference type="Pfam" id="PF00698">
    <property type="entry name" value="Acyl_transf_1"/>
    <property type="match status" value="1"/>
</dbReference>
<dbReference type="GO" id="GO:0005886">
    <property type="term" value="C:plasma membrane"/>
    <property type="evidence" value="ECO:0007669"/>
    <property type="project" value="TreeGrafter"/>
</dbReference>
<evidence type="ECO:0000259" key="9">
    <source>
        <dbReference type="PROSITE" id="PS50075"/>
    </source>
</evidence>
<dbReference type="InterPro" id="IPR036736">
    <property type="entry name" value="ACP-like_sf"/>
</dbReference>
<dbReference type="STRING" id="47312.SAMN04489765_1117"/>
<dbReference type="Gene3D" id="3.40.366.10">
    <property type="entry name" value="Malonyl-Coenzyme A Acyl Carrier Protein, domain 2"/>
    <property type="match status" value="1"/>
</dbReference>
<dbReference type="Gene3D" id="3.40.47.10">
    <property type="match status" value="1"/>
</dbReference>
<feature type="domain" description="Ketosynthase family 3 (KS3)" evidence="10">
    <location>
        <begin position="18"/>
        <end position="451"/>
    </location>
</feature>
<dbReference type="InterPro" id="IPR001242">
    <property type="entry name" value="Condensation_dom"/>
</dbReference>
<dbReference type="PROSITE" id="PS00606">
    <property type="entry name" value="KS3_1"/>
    <property type="match status" value="1"/>
</dbReference>
<name>A0A1H1CB96_9ACTN</name>
<dbReference type="InterPro" id="IPR001227">
    <property type="entry name" value="Ac_transferase_dom_sf"/>
</dbReference>
<dbReference type="CDD" id="cd00833">
    <property type="entry name" value="PKS"/>
    <property type="match status" value="1"/>
</dbReference>
<dbReference type="InterPro" id="IPR006162">
    <property type="entry name" value="Ppantetheine_attach_site"/>
</dbReference>
<dbReference type="GO" id="GO:0004312">
    <property type="term" value="F:fatty acid synthase activity"/>
    <property type="evidence" value="ECO:0007669"/>
    <property type="project" value="TreeGrafter"/>
</dbReference>
<gene>
    <name evidence="11" type="ORF">SAMN04489765_1117</name>
</gene>
<dbReference type="GO" id="GO:0005737">
    <property type="term" value="C:cytoplasm"/>
    <property type="evidence" value="ECO:0007669"/>
    <property type="project" value="TreeGrafter"/>
</dbReference>
<dbReference type="SUPFAM" id="SSF55048">
    <property type="entry name" value="Probable ACP-binding domain of malonyl-CoA ACP transacylase"/>
    <property type="match status" value="1"/>
</dbReference>
<dbReference type="Pfam" id="PF00668">
    <property type="entry name" value="Condensation"/>
    <property type="match status" value="1"/>
</dbReference>
<evidence type="ECO:0000256" key="6">
    <source>
        <dbReference type="ARBA" id="ARBA00023098"/>
    </source>
</evidence>
<comment type="cofactor">
    <cofactor evidence="1">
        <name>pantetheine 4'-phosphate</name>
        <dbReference type="ChEBI" id="CHEBI:47942"/>
    </cofactor>
</comment>
<dbReference type="Pfam" id="PF16197">
    <property type="entry name" value="KAsynt_C_assoc"/>
    <property type="match status" value="1"/>
</dbReference>
<accession>A0A1H1CB96</accession>
<feature type="compositionally biased region" description="Acidic residues" evidence="8">
    <location>
        <begin position="1439"/>
        <end position="1450"/>
    </location>
</feature>
<proteinExistence type="predicted"/>
<keyword evidence="6" id="KW-0443">Lipid metabolism</keyword>
<dbReference type="SUPFAM" id="SSF52151">
    <property type="entry name" value="FabD/lysophospholipase-like"/>
    <property type="match status" value="1"/>
</dbReference>
<dbReference type="EMBL" id="FNLF01000002">
    <property type="protein sequence ID" value="SDQ61378.1"/>
    <property type="molecule type" value="Genomic_DNA"/>
</dbReference>
<dbReference type="Pfam" id="PF00109">
    <property type="entry name" value="ketoacyl-synt"/>
    <property type="match status" value="1"/>
</dbReference>
<dbReference type="GO" id="GO:0071770">
    <property type="term" value="P:DIM/DIP cell wall layer assembly"/>
    <property type="evidence" value="ECO:0007669"/>
    <property type="project" value="TreeGrafter"/>
</dbReference>
<dbReference type="InterPro" id="IPR016039">
    <property type="entry name" value="Thiolase-like"/>
</dbReference>
<dbReference type="Gene3D" id="3.30.70.3290">
    <property type="match status" value="1"/>
</dbReference>
<dbReference type="GO" id="GO:0006633">
    <property type="term" value="P:fatty acid biosynthetic process"/>
    <property type="evidence" value="ECO:0007669"/>
    <property type="project" value="InterPro"/>
</dbReference>
<evidence type="ECO:0000256" key="4">
    <source>
        <dbReference type="ARBA" id="ARBA00022679"/>
    </source>
</evidence>
<dbReference type="InterPro" id="IPR020841">
    <property type="entry name" value="PKS_Beta-ketoAc_synthase_dom"/>
</dbReference>
<dbReference type="InterPro" id="IPR020806">
    <property type="entry name" value="PKS_PP-bd"/>
</dbReference>
<dbReference type="InterPro" id="IPR014043">
    <property type="entry name" value="Acyl_transferase_dom"/>
</dbReference>
<dbReference type="InterPro" id="IPR014030">
    <property type="entry name" value="Ketoacyl_synth_N"/>
</dbReference>
<dbReference type="SMART" id="SM00823">
    <property type="entry name" value="PKS_PP"/>
    <property type="match status" value="1"/>
</dbReference>
<keyword evidence="4" id="KW-0808">Transferase</keyword>
<dbReference type="InterPro" id="IPR018201">
    <property type="entry name" value="Ketoacyl_synth_AS"/>
</dbReference>
<reference evidence="12" key="1">
    <citation type="submission" date="2016-10" db="EMBL/GenBank/DDBJ databases">
        <authorList>
            <person name="Varghese N."/>
            <person name="Submissions S."/>
        </authorList>
    </citation>
    <scope>NUCLEOTIDE SEQUENCE [LARGE SCALE GENOMIC DNA]</scope>
    <source>
        <strain evidence="12">DSM 44142</strain>
    </source>
</reference>
<dbReference type="InterPro" id="IPR023213">
    <property type="entry name" value="CAT-like_dom_sf"/>
</dbReference>
<evidence type="ECO:0000313" key="12">
    <source>
        <dbReference type="Proteomes" id="UP000183053"/>
    </source>
</evidence>
<organism evidence="11 12">
    <name type="scientific">Tsukamurella pulmonis</name>
    <dbReference type="NCBI Taxonomy" id="47312"/>
    <lineage>
        <taxon>Bacteria</taxon>
        <taxon>Bacillati</taxon>
        <taxon>Actinomycetota</taxon>
        <taxon>Actinomycetes</taxon>
        <taxon>Mycobacteriales</taxon>
        <taxon>Tsukamurellaceae</taxon>
        <taxon>Tsukamurella</taxon>
    </lineage>
</organism>
<keyword evidence="5" id="KW-0276">Fatty acid metabolism</keyword>
<dbReference type="InterPro" id="IPR050091">
    <property type="entry name" value="PKS_NRPS_Biosynth_Enz"/>
</dbReference>
<dbReference type="SUPFAM" id="SSF53901">
    <property type="entry name" value="Thiolase-like"/>
    <property type="match status" value="1"/>
</dbReference>
<dbReference type="PROSITE" id="PS52004">
    <property type="entry name" value="KS3_2"/>
    <property type="match status" value="1"/>
</dbReference>
<dbReference type="SUPFAM" id="SSF52777">
    <property type="entry name" value="CoA-dependent acyltransferases"/>
    <property type="match status" value="2"/>
</dbReference>
<dbReference type="GO" id="GO:0031177">
    <property type="term" value="F:phosphopantetheine binding"/>
    <property type="evidence" value="ECO:0007669"/>
    <property type="project" value="InterPro"/>
</dbReference>
<dbReference type="InterPro" id="IPR016035">
    <property type="entry name" value="Acyl_Trfase/lysoPLipase"/>
</dbReference>
<dbReference type="Pfam" id="PF00550">
    <property type="entry name" value="PP-binding"/>
    <property type="match status" value="1"/>
</dbReference>
<evidence type="ECO:0000256" key="3">
    <source>
        <dbReference type="ARBA" id="ARBA00022553"/>
    </source>
</evidence>
<dbReference type="PROSITE" id="PS50075">
    <property type="entry name" value="CARRIER"/>
    <property type="match status" value="1"/>
</dbReference>
<dbReference type="Gene3D" id="3.30.559.10">
    <property type="entry name" value="Chloramphenicol acetyltransferase-like domain"/>
    <property type="match status" value="1"/>
</dbReference>
<feature type="region of interest" description="Disordered" evidence="8">
    <location>
        <begin position="1435"/>
        <end position="1458"/>
    </location>
</feature>
<dbReference type="FunFam" id="3.40.47.10:FF:000042">
    <property type="entry name" value="Polyketide synthase Pks13"/>
    <property type="match status" value="1"/>
</dbReference>
<sequence length="1458" mass="153300">MIGTRTRDDIGEDAPEDGELIAVVGMAGRFPGARTLAEYWRNLRDGVESIVPIDEDELRRSGIGADALDDRGYIRSGAPLDGIDEFDAALFGFTPAVAEGLDPQHRLFLQSVWHAIEDAGYRPGELDGAVGVYGTSSASGYLLNNLMSRLDVERTIGQGASYEMIDLSLRNDKDHIATRIAHQFDLHGPALSVQTACSSSAVAVHLACQALLSGEVDAALAGGSSIRVPNRAGYWHTHGAMTSPSGHCRPFDARADGTVFGSGVGVVMLKTLERARADGDRVHAVIRGSAINNDGAAKMTYAAPTAAGQAAAIAEAHAVAGVDPADISYVETHGTGTPLGDPIEIEGLRQAFDLGERERTRACRLGSVKANIGHLEVASGIAGVLKVILALKHRAVPGTVHYTAPNPELRLGDGPFEINQDLVEWESDGPRLAGVSSFGVGGTNVHLILEEAPAPATPAPAPGPYPLLLSARGTERIDVARARLADEWEADPALEPADVAATLAARPADTTRAVTVVRDRAHAIAALRAGEGAVGSVPEGVRDDADRIALLFPGQGTQYVGMARGLYDAEPVFAQNVDRCAAGFDAALGIDLKALLFGGRSRELERTDRSQPALFTVEYALARLLEARGVVPSILVGHSIGEYVAATLAGVFDLPTALTVVAERGRVMQAAPRGVMLAVPLGEKEIAPYLGSEIDVATVNEPGGCVVAGTEDAIADLTAKLAADTITARRVRTSHAFHSRLMEPAAAQFAEFLAGVELREPRIPMASNVTGTLMSAAEATDPATWSRQMRATVRFADELDTVLAEPHRVLVEVGPGGTLTSAAKRHPGFGDGHRIARLVRHPAQDRDDREFFLEGLGTLWAAGLDVDPGVPQGREVLLPGYPFLPERHWVEAAPHRRSAPGPDAAPSGDATAAGDDGADTGTEAVLGRVWAACLGTDTVDPEADFFDLGGDSLVAIGVSMAAGHAGIDLTPQDLYDHPTVAALARAITERDAAGGLAEPTAPSQRPPLTPNLARLTESGVRDHARWRIPLVLGVGPEVTAEDVTAVLEALIARHDALRLRLRRDDGLWEQVIAEAGEAPTHLRVHEEHTAATDLDAVAQERLAALIAEADDDAAPVQALLLRPEPGGAGRLALAVPGWVGDARSREILAADLLTAFGQRAAGMQVFLAPTATGWAEWSQRLAGLAGHPAVLESRSRWLDAALPAVRIATSDPEDRPAAADYRRLPTTVGTVEAAEIDDARRRTGVRLEELVTAAIVRGVASAVGPGRVAIDLDGDARSVLKPAVDARDTVGWFTTVHPVALTAPDGDDELVEQVRTALRGVPHHGVGHGLLRYLHAPTAAHLAAAPAADLHLVVGGTVPDPPDIAQGAKAVWFAADAAMPVRDVVPGLGHPVELRVYRTGGRLHLDWWFDARRVDAARIDALAAAVTQALGALARTSAEPEDEDADDWELVDLSGGDA</sequence>
<keyword evidence="3" id="KW-0597">Phosphoprotein</keyword>
<dbReference type="InterPro" id="IPR016036">
    <property type="entry name" value="Malonyl_transacylase_ACP-bd"/>
</dbReference>
<feature type="region of interest" description="Disordered" evidence="8">
    <location>
        <begin position="894"/>
        <end position="919"/>
    </location>
</feature>
<evidence type="ECO:0000256" key="1">
    <source>
        <dbReference type="ARBA" id="ARBA00001957"/>
    </source>
</evidence>
<dbReference type="InterPro" id="IPR032821">
    <property type="entry name" value="PKS_assoc"/>
</dbReference>
<dbReference type="InterPro" id="IPR014031">
    <property type="entry name" value="Ketoacyl_synth_C"/>
</dbReference>
<evidence type="ECO:0000256" key="2">
    <source>
        <dbReference type="ARBA" id="ARBA00022450"/>
    </source>
</evidence>
<dbReference type="InterPro" id="IPR009081">
    <property type="entry name" value="PP-bd_ACP"/>
</dbReference>
<evidence type="ECO:0000256" key="7">
    <source>
        <dbReference type="ARBA" id="ARBA00023268"/>
    </source>
</evidence>
<dbReference type="OrthoDB" id="9778690at2"/>
<keyword evidence="7" id="KW-0511">Multifunctional enzyme</keyword>
<evidence type="ECO:0000256" key="5">
    <source>
        <dbReference type="ARBA" id="ARBA00022832"/>
    </source>
</evidence>
<dbReference type="SUPFAM" id="SSF47336">
    <property type="entry name" value="ACP-like"/>
    <property type="match status" value="1"/>
</dbReference>
<evidence type="ECO:0000256" key="8">
    <source>
        <dbReference type="SAM" id="MobiDB-lite"/>
    </source>
</evidence>
<evidence type="ECO:0000313" key="11">
    <source>
        <dbReference type="EMBL" id="SDQ61378.1"/>
    </source>
</evidence>
<keyword evidence="2" id="KW-0596">Phosphopantetheine</keyword>
<dbReference type="Gene3D" id="3.30.559.30">
    <property type="entry name" value="Nonribosomal peptide synthetase, condensation domain"/>
    <property type="match status" value="1"/>
</dbReference>
<evidence type="ECO:0000259" key="10">
    <source>
        <dbReference type="PROSITE" id="PS52004"/>
    </source>
</evidence>
<dbReference type="PANTHER" id="PTHR43775:SF37">
    <property type="entry name" value="SI:DKEY-61P9.11"/>
    <property type="match status" value="1"/>
</dbReference>
<dbReference type="SMART" id="SM00825">
    <property type="entry name" value="PKS_KS"/>
    <property type="match status" value="1"/>
</dbReference>
<feature type="domain" description="Carrier" evidence="9">
    <location>
        <begin position="917"/>
        <end position="991"/>
    </location>
</feature>
<dbReference type="SMART" id="SM01294">
    <property type="entry name" value="PKS_PP_betabranch"/>
    <property type="match status" value="1"/>
</dbReference>
<dbReference type="PROSITE" id="PS00012">
    <property type="entry name" value="PHOSPHOPANTETHEINE"/>
    <property type="match status" value="1"/>
</dbReference>
<feature type="compositionally biased region" description="Low complexity" evidence="8">
    <location>
        <begin position="899"/>
        <end position="919"/>
    </location>
</feature>
<dbReference type="GO" id="GO:0004315">
    <property type="term" value="F:3-oxoacyl-[acyl-carrier-protein] synthase activity"/>
    <property type="evidence" value="ECO:0007669"/>
    <property type="project" value="InterPro"/>
</dbReference>
<keyword evidence="12" id="KW-1185">Reference proteome</keyword>
<dbReference type="Gene3D" id="1.10.1200.10">
    <property type="entry name" value="ACP-like"/>
    <property type="match status" value="1"/>
</dbReference>
<dbReference type="PANTHER" id="PTHR43775">
    <property type="entry name" value="FATTY ACID SYNTHASE"/>
    <property type="match status" value="1"/>
</dbReference>
<protein>
    <submittedName>
        <fullName evidence="11">Phthiocerol/phenolphthiocerol synthesis type-I polyketide synthase E</fullName>
    </submittedName>
</protein>
<dbReference type="Proteomes" id="UP000183053">
    <property type="component" value="Unassembled WGS sequence"/>
</dbReference>
<dbReference type="Pfam" id="PF02801">
    <property type="entry name" value="Ketoacyl-synt_C"/>
    <property type="match status" value="1"/>
</dbReference>
<dbReference type="RefSeq" id="WP_068566807.1">
    <property type="nucleotide sequence ID" value="NZ_FNLF01000002.1"/>
</dbReference>